<dbReference type="Proteomes" id="UP000588586">
    <property type="component" value="Unassembled WGS sequence"/>
</dbReference>
<organism evidence="1 2">
    <name type="scientific">Knoellia koreensis</name>
    <dbReference type="NCBI Taxonomy" id="2730921"/>
    <lineage>
        <taxon>Bacteria</taxon>
        <taxon>Bacillati</taxon>
        <taxon>Actinomycetota</taxon>
        <taxon>Actinomycetes</taxon>
        <taxon>Micrococcales</taxon>
        <taxon>Intrasporangiaceae</taxon>
        <taxon>Knoellia</taxon>
    </lineage>
</organism>
<dbReference type="Gene3D" id="3.30.300.20">
    <property type="match status" value="1"/>
</dbReference>
<dbReference type="SUPFAM" id="SSF82784">
    <property type="entry name" value="OsmC-like"/>
    <property type="match status" value="1"/>
</dbReference>
<name>A0A849HD47_9MICO</name>
<dbReference type="PANTHER" id="PTHR34352">
    <property type="entry name" value="PROTEIN YHFA"/>
    <property type="match status" value="1"/>
</dbReference>
<sequence length="148" mass="15849">MTEETGGTGTGHRSVSFTRVEKGLYEATNARGGTLRFGGGGESEEFTPVELLLTAIAGCSAVDVDFIVSKRAEPTTFDVVTEGVKTKDAEGRNEMSDLAVTFTVRFDEGEAGDKAREMLPKAIAMSHDRLCTVTRTVVKGTPVEERQA</sequence>
<dbReference type="InterPro" id="IPR015946">
    <property type="entry name" value="KH_dom-like_a/b"/>
</dbReference>
<dbReference type="PANTHER" id="PTHR34352:SF1">
    <property type="entry name" value="PROTEIN YHFA"/>
    <property type="match status" value="1"/>
</dbReference>
<proteinExistence type="predicted"/>
<evidence type="ECO:0000313" key="1">
    <source>
        <dbReference type="EMBL" id="NNM44999.1"/>
    </source>
</evidence>
<dbReference type="EMBL" id="JABEPQ010000001">
    <property type="protein sequence ID" value="NNM44999.1"/>
    <property type="molecule type" value="Genomic_DNA"/>
</dbReference>
<accession>A0A849HD47</accession>
<gene>
    <name evidence="1" type="ORF">HJG52_03135</name>
</gene>
<dbReference type="InterPro" id="IPR036102">
    <property type="entry name" value="OsmC/Ohrsf"/>
</dbReference>
<dbReference type="InterPro" id="IPR003718">
    <property type="entry name" value="OsmC/Ohr_fam"/>
</dbReference>
<reference evidence="1 2" key="1">
    <citation type="submission" date="2020-04" db="EMBL/GenBank/DDBJ databases">
        <title>Knoellia sp. isolate from air conditioner.</title>
        <authorList>
            <person name="Chea S."/>
            <person name="Kim D.-U."/>
        </authorList>
    </citation>
    <scope>NUCLEOTIDE SEQUENCE [LARGE SCALE GENOMIC DNA]</scope>
    <source>
        <strain evidence="1 2">DB2414S</strain>
    </source>
</reference>
<evidence type="ECO:0000313" key="2">
    <source>
        <dbReference type="Proteomes" id="UP000588586"/>
    </source>
</evidence>
<dbReference type="Pfam" id="PF02566">
    <property type="entry name" value="OsmC"/>
    <property type="match status" value="1"/>
</dbReference>
<keyword evidence="2" id="KW-1185">Reference proteome</keyword>
<dbReference type="AlphaFoldDB" id="A0A849HD47"/>
<protein>
    <submittedName>
        <fullName evidence="1">OsmC family protein</fullName>
    </submittedName>
</protein>
<dbReference type="RefSeq" id="WP_171242077.1">
    <property type="nucleotide sequence ID" value="NZ_JABEPQ010000001.1"/>
</dbReference>
<comment type="caution">
    <text evidence="1">The sequence shown here is derived from an EMBL/GenBank/DDBJ whole genome shotgun (WGS) entry which is preliminary data.</text>
</comment>